<evidence type="ECO:0000256" key="1">
    <source>
        <dbReference type="ARBA" id="ARBA00005254"/>
    </source>
</evidence>
<protein>
    <submittedName>
        <fullName evidence="2">Enoyl-CoA hydratase</fullName>
        <ecNumber evidence="2">4.2.1.17</ecNumber>
    </submittedName>
</protein>
<dbReference type="PATRIC" id="fig|266265.5.peg.8049"/>
<dbReference type="AlphaFoldDB" id="Q13I97"/>
<dbReference type="KEGG" id="bxe:Bxe_C0269"/>
<dbReference type="eggNOG" id="COG1024">
    <property type="taxonomic scope" value="Bacteria"/>
</dbReference>
<accession>Q13I97</accession>
<reference evidence="2 3" key="1">
    <citation type="journal article" date="2006" name="Proc. Natl. Acad. Sci. U.S.A.">
        <title>Burkholderia xenovorans LB400 harbors a multi-replicon, 9.73-Mbp genome shaped for versatility.</title>
        <authorList>
            <person name="Chain P.S."/>
            <person name="Denef V.J."/>
            <person name="Konstantinidis K.T."/>
            <person name="Vergez L.M."/>
            <person name="Agullo L."/>
            <person name="Reyes V.L."/>
            <person name="Hauser L."/>
            <person name="Cordova M."/>
            <person name="Gomez L."/>
            <person name="Gonzalez M."/>
            <person name="Land M."/>
            <person name="Lao V."/>
            <person name="Larimer F."/>
            <person name="LiPuma J.J."/>
            <person name="Mahenthiralingam E."/>
            <person name="Malfatti S.A."/>
            <person name="Marx C.J."/>
            <person name="Parnell J.J."/>
            <person name="Ramette A."/>
            <person name="Richardson P."/>
            <person name="Seeger M."/>
            <person name="Smith D."/>
            <person name="Spilker T."/>
            <person name="Sul W.J."/>
            <person name="Tsoi T.V."/>
            <person name="Ulrich L.E."/>
            <person name="Zhulin I.B."/>
            <person name="Tiedje J.M."/>
        </authorList>
    </citation>
    <scope>NUCLEOTIDE SEQUENCE [LARGE SCALE GENOMIC DNA]</scope>
    <source>
        <strain evidence="2 3">LB400</strain>
    </source>
</reference>
<dbReference type="InterPro" id="IPR029045">
    <property type="entry name" value="ClpP/crotonase-like_dom_sf"/>
</dbReference>
<evidence type="ECO:0000313" key="2">
    <source>
        <dbReference type="EMBL" id="ABE36192.1"/>
    </source>
</evidence>
<evidence type="ECO:0000313" key="3">
    <source>
        <dbReference type="Proteomes" id="UP000001817"/>
    </source>
</evidence>
<dbReference type="CDD" id="cd06558">
    <property type="entry name" value="crotonase-like"/>
    <property type="match status" value="1"/>
</dbReference>
<dbReference type="SUPFAM" id="SSF52096">
    <property type="entry name" value="ClpP/crotonase"/>
    <property type="match status" value="1"/>
</dbReference>
<dbReference type="EMBL" id="CP000272">
    <property type="protein sequence ID" value="ABE36192.1"/>
    <property type="molecule type" value="Genomic_DNA"/>
</dbReference>
<gene>
    <name evidence="2" type="ORF">Bxe_C0269</name>
</gene>
<organism evidence="2 3">
    <name type="scientific">Paraburkholderia xenovorans (strain LB400)</name>
    <dbReference type="NCBI Taxonomy" id="266265"/>
    <lineage>
        <taxon>Bacteria</taxon>
        <taxon>Pseudomonadati</taxon>
        <taxon>Pseudomonadota</taxon>
        <taxon>Betaproteobacteria</taxon>
        <taxon>Burkholderiales</taxon>
        <taxon>Burkholderiaceae</taxon>
        <taxon>Paraburkholderia</taxon>
    </lineage>
</organism>
<dbReference type="STRING" id="266265.Bxe_C0269"/>
<dbReference type="InterPro" id="IPR014748">
    <property type="entry name" value="Enoyl-CoA_hydra_C"/>
</dbReference>
<dbReference type="KEGG" id="bxb:DR64_8164"/>
<sequence length="259" mass="28405">MPVELIRAGSVATVRLCRPEKLNALDEEMREQLIERFDECARDASVRAVVLTGCGRGFCSSGDVSSMGHFTPETARKRLRQAHRMILAVANIDKPVVASVRGPVAGIGWSLALACDLVVASVTAKFIQVFRNVGLVPDGGSVYFLTQILGVQRAKEIVYSARPVSAQEALSHGLVMEVVPDEELDARSIRLAETLAEGPQLSFAISKKMFKSMYLPTLENFLDTEAWAQTSCLLGAEHREGVSAFLEKRRPAFNRDLEQ</sequence>
<dbReference type="Gene3D" id="1.10.12.10">
    <property type="entry name" value="Lyase 2-enoyl-coa Hydratase, Chain A, domain 2"/>
    <property type="match status" value="1"/>
</dbReference>
<dbReference type="Gene3D" id="3.90.226.10">
    <property type="entry name" value="2-enoyl-CoA Hydratase, Chain A, domain 1"/>
    <property type="match status" value="1"/>
</dbReference>
<keyword evidence="2" id="KW-0456">Lyase</keyword>
<dbReference type="GO" id="GO:0004300">
    <property type="term" value="F:enoyl-CoA hydratase activity"/>
    <property type="evidence" value="ECO:0007669"/>
    <property type="project" value="UniProtKB-EC"/>
</dbReference>
<dbReference type="InterPro" id="IPR001753">
    <property type="entry name" value="Enoyl-CoA_hydra/iso"/>
</dbReference>
<dbReference type="PANTHER" id="PTHR43459:SF1">
    <property type="entry name" value="EG:BACN32G11.4 PROTEIN"/>
    <property type="match status" value="1"/>
</dbReference>
<proteinExistence type="inferred from homology"/>
<keyword evidence="3" id="KW-1185">Reference proteome</keyword>
<dbReference type="Proteomes" id="UP000001817">
    <property type="component" value="Chromosome 3"/>
</dbReference>
<dbReference type="PANTHER" id="PTHR43459">
    <property type="entry name" value="ENOYL-COA HYDRATASE"/>
    <property type="match status" value="1"/>
</dbReference>
<dbReference type="Pfam" id="PF00378">
    <property type="entry name" value="ECH_1"/>
    <property type="match status" value="1"/>
</dbReference>
<dbReference type="RefSeq" id="WP_011493452.1">
    <property type="nucleotide sequence ID" value="NC_007953.1"/>
</dbReference>
<dbReference type="EC" id="4.2.1.17" evidence="2"/>
<comment type="similarity">
    <text evidence="1">Belongs to the enoyl-CoA hydratase/isomerase family.</text>
</comment>
<name>Q13I97_PARXL</name>
<dbReference type="OrthoDB" id="8524220at2"/>